<comment type="caution">
    <text evidence="2">The sequence shown here is derived from an EMBL/GenBank/DDBJ whole genome shotgun (WGS) entry which is preliminary data.</text>
</comment>
<gene>
    <name evidence="2" type="ORF">MEDL_59663</name>
</gene>
<evidence type="ECO:0000313" key="2">
    <source>
        <dbReference type="EMBL" id="CAG2247730.1"/>
    </source>
</evidence>
<feature type="transmembrane region" description="Helical" evidence="1">
    <location>
        <begin position="74"/>
        <end position="92"/>
    </location>
</feature>
<proteinExistence type="predicted"/>
<dbReference type="AlphaFoldDB" id="A0A8S3UQK6"/>
<dbReference type="PANTHER" id="PTHR33444">
    <property type="entry name" value="SI:DKEY-19B23.12-RELATED"/>
    <property type="match status" value="1"/>
</dbReference>
<feature type="transmembrane region" description="Helical" evidence="1">
    <location>
        <begin position="153"/>
        <end position="184"/>
    </location>
</feature>
<dbReference type="EMBL" id="CAJPWZ010002914">
    <property type="protein sequence ID" value="CAG2247730.1"/>
    <property type="molecule type" value="Genomic_DNA"/>
</dbReference>
<keyword evidence="3" id="KW-1185">Reference proteome</keyword>
<protein>
    <submittedName>
        <fullName evidence="2">Uncharacterized protein</fullName>
    </submittedName>
</protein>
<dbReference type="InterPro" id="IPR040350">
    <property type="entry name" value="TMEM272"/>
</dbReference>
<feature type="transmembrane region" description="Helical" evidence="1">
    <location>
        <begin position="112"/>
        <end position="133"/>
    </location>
</feature>
<name>A0A8S3UQK6_MYTED</name>
<keyword evidence="1" id="KW-0812">Transmembrane</keyword>
<organism evidence="2 3">
    <name type="scientific">Mytilus edulis</name>
    <name type="common">Blue mussel</name>
    <dbReference type="NCBI Taxonomy" id="6550"/>
    <lineage>
        <taxon>Eukaryota</taxon>
        <taxon>Metazoa</taxon>
        <taxon>Spiralia</taxon>
        <taxon>Lophotrochozoa</taxon>
        <taxon>Mollusca</taxon>
        <taxon>Bivalvia</taxon>
        <taxon>Autobranchia</taxon>
        <taxon>Pteriomorphia</taxon>
        <taxon>Mytilida</taxon>
        <taxon>Mytiloidea</taxon>
        <taxon>Mytilidae</taxon>
        <taxon>Mytilinae</taxon>
        <taxon>Mytilus</taxon>
    </lineage>
</organism>
<dbReference type="OrthoDB" id="6157510at2759"/>
<keyword evidence="1" id="KW-1133">Transmembrane helix</keyword>
<dbReference type="PANTHER" id="PTHR33444:SF2">
    <property type="entry name" value="MARVEL DOMAIN-CONTAINING PROTEIN"/>
    <property type="match status" value="1"/>
</dbReference>
<evidence type="ECO:0000313" key="3">
    <source>
        <dbReference type="Proteomes" id="UP000683360"/>
    </source>
</evidence>
<feature type="transmembrane region" description="Helical" evidence="1">
    <location>
        <begin position="39"/>
        <end position="62"/>
    </location>
</feature>
<sequence>MDQPPSYDSLFGKIAQAKVTSDGNVDFARKSIGIVCNSVIATVLLVVSLAVPVAAIVIGGLYLNDCPKQKYIPIYLIVFGAFSIVKALSSLVDNCRARKDEGEQEESKPKSACDGIIGCFLFAWFIAGNVWVYSTYKKFSTDESSEEYCQPTLFYFSFWLITGTYIIMGLFFLLCCGCCISMLCCSAKMSSYGSPTSKYGV</sequence>
<dbReference type="Proteomes" id="UP000683360">
    <property type="component" value="Unassembled WGS sequence"/>
</dbReference>
<keyword evidence="1" id="KW-0472">Membrane</keyword>
<accession>A0A8S3UQK6</accession>
<evidence type="ECO:0000256" key="1">
    <source>
        <dbReference type="SAM" id="Phobius"/>
    </source>
</evidence>
<reference evidence="2" key="1">
    <citation type="submission" date="2021-03" db="EMBL/GenBank/DDBJ databases">
        <authorList>
            <person name="Bekaert M."/>
        </authorList>
    </citation>
    <scope>NUCLEOTIDE SEQUENCE</scope>
</reference>